<dbReference type="SUPFAM" id="SSF48317">
    <property type="entry name" value="Acid phosphatase/Vanadium-dependent haloperoxidase"/>
    <property type="match status" value="1"/>
</dbReference>
<dbReference type="Pfam" id="PF01569">
    <property type="entry name" value="PAP2"/>
    <property type="match status" value="1"/>
</dbReference>
<feature type="transmembrane region" description="Helical" evidence="1">
    <location>
        <begin position="86"/>
        <end position="106"/>
    </location>
</feature>
<feature type="domain" description="Phosphatidic acid phosphatase type 2/haloperoxidase" evidence="2">
    <location>
        <begin position="86"/>
        <end position="201"/>
    </location>
</feature>
<feature type="transmembrane region" description="Helical" evidence="1">
    <location>
        <begin position="186"/>
        <end position="205"/>
    </location>
</feature>
<name>A0A4R0MQY9_9SPHI</name>
<feature type="transmembrane region" description="Helical" evidence="1">
    <location>
        <begin position="159"/>
        <end position="180"/>
    </location>
</feature>
<feature type="transmembrane region" description="Helical" evidence="1">
    <location>
        <begin position="53"/>
        <end position="79"/>
    </location>
</feature>
<dbReference type="OrthoDB" id="9773582at2"/>
<accession>A0A4R0MQY9</accession>
<organism evidence="3 4">
    <name type="scientific">Pedobacter frigiditerrae</name>
    <dbReference type="NCBI Taxonomy" id="2530452"/>
    <lineage>
        <taxon>Bacteria</taxon>
        <taxon>Pseudomonadati</taxon>
        <taxon>Bacteroidota</taxon>
        <taxon>Sphingobacteriia</taxon>
        <taxon>Sphingobacteriales</taxon>
        <taxon>Sphingobacteriaceae</taxon>
        <taxon>Pedobacter</taxon>
    </lineage>
</organism>
<keyword evidence="1" id="KW-1133">Transmembrane helix</keyword>
<feature type="transmembrane region" description="Helical" evidence="1">
    <location>
        <begin position="126"/>
        <end position="147"/>
    </location>
</feature>
<dbReference type="InterPro" id="IPR036938">
    <property type="entry name" value="PAP2/HPO_sf"/>
</dbReference>
<dbReference type="PANTHER" id="PTHR14969">
    <property type="entry name" value="SPHINGOSINE-1-PHOSPHATE PHOSPHOHYDROLASE"/>
    <property type="match status" value="1"/>
</dbReference>
<evidence type="ECO:0000313" key="4">
    <source>
        <dbReference type="Proteomes" id="UP000292884"/>
    </source>
</evidence>
<evidence type="ECO:0000256" key="1">
    <source>
        <dbReference type="SAM" id="Phobius"/>
    </source>
</evidence>
<feature type="transmembrane region" description="Helical" evidence="1">
    <location>
        <begin position="7"/>
        <end position="26"/>
    </location>
</feature>
<evidence type="ECO:0000313" key="3">
    <source>
        <dbReference type="EMBL" id="TCC89280.1"/>
    </source>
</evidence>
<evidence type="ECO:0000259" key="2">
    <source>
        <dbReference type="SMART" id="SM00014"/>
    </source>
</evidence>
<keyword evidence="1" id="KW-0472">Membrane</keyword>
<dbReference type="Proteomes" id="UP000292884">
    <property type="component" value="Unassembled WGS sequence"/>
</dbReference>
<dbReference type="CDD" id="cd03392">
    <property type="entry name" value="PAP2_like_2"/>
    <property type="match status" value="1"/>
</dbReference>
<sequence length="219" mass="25332">MRIKPTFLIISLIALIISFVLLGNFVSHHPVPLFDHKISLFVQKYHSDPLDKIMLGISIFGELPYSLLLVIIIAGLFYVFKYKREAYFVASILLSGLIILGVKNIIDRPRPTAFYVRLVEINRFHSFPSGHVLSYFLFFGFMIILMRELKDIPKALRRAVTYFSWFLILTIAFSRIYLGAHWFSDTVGGFILGLICLFPLCYFYFKKKRGQVPEPIPVI</sequence>
<dbReference type="InterPro" id="IPR000326">
    <property type="entry name" value="PAP2/HPO"/>
</dbReference>
<dbReference type="RefSeq" id="WP_131554267.1">
    <property type="nucleotide sequence ID" value="NZ_SJSK01000004.1"/>
</dbReference>
<dbReference type="PANTHER" id="PTHR14969:SF13">
    <property type="entry name" value="AT30094P"/>
    <property type="match status" value="1"/>
</dbReference>
<protein>
    <submittedName>
        <fullName evidence="3">Phosphatase PAP2 family protein</fullName>
    </submittedName>
</protein>
<keyword evidence="1" id="KW-0812">Transmembrane</keyword>
<proteinExistence type="predicted"/>
<dbReference type="SMART" id="SM00014">
    <property type="entry name" value="acidPPc"/>
    <property type="match status" value="1"/>
</dbReference>
<dbReference type="EMBL" id="SJSK01000004">
    <property type="protein sequence ID" value="TCC89280.1"/>
    <property type="molecule type" value="Genomic_DNA"/>
</dbReference>
<dbReference type="Gene3D" id="1.20.144.10">
    <property type="entry name" value="Phosphatidic acid phosphatase type 2/haloperoxidase"/>
    <property type="match status" value="2"/>
</dbReference>
<dbReference type="AlphaFoldDB" id="A0A4R0MQY9"/>
<keyword evidence="4" id="KW-1185">Reference proteome</keyword>
<comment type="caution">
    <text evidence="3">The sequence shown here is derived from an EMBL/GenBank/DDBJ whole genome shotgun (WGS) entry which is preliminary data.</text>
</comment>
<gene>
    <name evidence="3" type="ORF">EZ428_16425</name>
</gene>
<reference evidence="3 4" key="1">
    <citation type="submission" date="2019-02" db="EMBL/GenBank/DDBJ databases">
        <title>Pedobacter sp. RP-1-13 sp. nov., isolated from Arctic soil.</title>
        <authorList>
            <person name="Dahal R.H."/>
        </authorList>
    </citation>
    <scope>NUCLEOTIDE SEQUENCE [LARGE SCALE GENOMIC DNA]</scope>
    <source>
        <strain evidence="3 4">RP-1-13</strain>
    </source>
</reference>